<feature type="non-terminal residue" evidence="2">
    <location>
        <position position="1"/>
    </location>
</feature>
<reference evidence="2 3" key="1">
    <citation type="submission" date="2020-02" db="EMBL/GenBank/DDBJ databases">
        <title>Draft genome sequence of Haematococcus lacustris strain NIES-144.</title>
        <authorList>
            <person name="Morimoto D."/>
            <person name="Nakagawa S."/>
            <person name="Yoshida T."/>
            <person name="Sawayama S."/>
        </authorList>
    </citation>
    <scope>NUCLEOTIDE SEQUENCE [LARGE SCALE GENOMIC DNA]</scope>
    <source>
        <strain evidence="2 3">NIES-144</strain>
    </source>
</reference>
<feature type="region of interest" description="Disordered" evidence="1">
    <location>
        <begin position="519"/>
        <end position="609"/>
    </location>
</feature>
<dbReference type="Proteomes" id="UP000485058">
    <property type="component" value="Unassembled WGS sequence"/>
</dbReference>
<proteinExistence type="predicted"/>
<feature type="region of interest" description="Disordered" evidence="1">
    <location>
        <begin position="637"/>
        <end position="688"/>
    </location>
</feature>
<feature type="compositionally biased region" description="Low complexity" evidence="1">
    <location>
        <begin position="530"/>
        <end position="540"/>
    </location>
</feature>
<accession>A0A699ZNX2</accession>
<evidence type="ECO:0000256" key="1">
    <source>
        <dbReference type="SAM" id="MobiDB-lite"/>
    </source>
</evidence>
<evidence type="ECO:0008006" key="4">
    <source>
        <dbReference type="Google" id="ProtNLM"/>
    </source>
</evidence>
<dbReference type="EMBL" id="BLLF01001804">
    <property type="protein sequence ID" value="GFH21319.1"/>
    <property type="molecule type" value="Genomic_DNA"/>
</dbReference>
<comment type="caution">
    <text evidence="2">The sequence shown here is derived from an EMBL/GenBank/DDBJ whole genome shotgun (WGS) entry which is preliminary data.</text>
</comment>
<evidence type="ECO:0000313" key="3">
    <source>
        <dbReference type="Proteomes" id="UP000485058"/>
    </source>
</evidence>
<organism evidence="2 3">
    <name type="scientific">Haematococcus lacustris</name>
    <name type="common">Green alga</name>
    <name type="synonym">Haematococcus pluvialis</name>
    <dbReference type="NCBI Taxonomy" id="44745"/>
    <lineage>
        <taxon>Eukaryota</taxon>
        <taxon>Viridiplantae</taxon>
        <taxon>Chlorophyta</taxon>
        <taxon>core chlorophytes</taxon>
        <taxon>Chlorophyceae</taxon>
        <taxon>CS clade</taxon>
        <taxon>Chlamydomonadales</taxon>
        <taxon>Haematococcaceae</taxon>
        <taxon>Haematococcus</taxon>
    </lineage>
</organism>
<sequence length="688" mass="70811">MGQCCGKPAEEVKTCNQPSGPRLRAHRLARQDAGEVSVRTRLVSSNRFKMPVLTTIDAFTVSQVSSSVAALGHNSLPETCYAVVHTVEGLAFAAFFQGLCGADTAAFCSQNGYAAILASLRGHQAAPAAGTAPAGCGAPLPGHQSALCGMFDSLCSQLNKMASTRMHGKKHAHQSSLGSSGAVGCAVLLDPDTHMLTVASLGGAACWTCQASGSFAQGTANAVLLSHSSPSTRSAVAALLAVQQCNHLSPEHQALVSAAQGHVLGFASLRGSRSVPDALDSAPAATGSNGEGEGCAAGRLVLTPGGLHCQRLQLLRGVAAAAAATGDVAPAGKPLQHTSASTEVTKHASAGGVVALVTAVPAAGKPATSQSDVADLRCDQALNVAGMIAHLAARQRDTGRYQLPSKAAGGPLPSLHAEEGLLVLGLGWPRSPSSHALDLARVMETARSPRPLAAYRWQQVRALMRWQWQRRNHLLARWLTVHRELQQQAGSQRRDAEVLAWKHLGEAVQVGRLGQVKRPDMSNSATAAASISPSKSWRSSRGPAHLTPSKRASHAKSPGPGRAGTPHLAKGGSASQPAAETESPMAAPIDMSQSCPTPESCNPCSASHSATATDSAHLDMAMADTPAAVDVGTGQPVEAAYGSIEPPSASTGTTTGRDQSVPRRYTPPSKTGARRYADTAAAKYSLRG</sequence>
<name>A0A699ZNX2_HAELA</name>
<dbReference type="AlphaFoldDB" id="A0A699ZNX2"/>
<evidence type="ECO:0000313" key="2">
    <source>
        <dbReference type="EMBL" id="GFH21319.1"/>
    </source>
</evidence>
<protein>
    <recommendedName>
        <fullName evidence="4">PPM-type phosphatase domain-containing protein</fullName>
    </recommendedName>
</protein>
<feature type="compositionally biased region" description="Polar residues" evidence="1">
    <location>
        <begin position="591"/>
        <end position="604"/>
    </location>
</feature>
<keyword evidence="3" id="KW-1185">Reference proteome</keyword>
<feature type="compositionally biased region" description="Polar residues" evidence="1">
    <location>
        <begin position="648"/>
        <end position="658"/>
    </location>
</feature>
<gene>
    <name evidence="2" type="ORF">HaLaN_18595</name>
</gene>